<evidence type="ECO:0000256" key="7">
    <source>
        <dbReference type="ARBA" id="ARBA00034000"/>
    </source>
</evidence>
<dbReference type="InterPro" id="IPR050396">
    <property type="entry name" value="Glycosyltr_51/Transpeptidase"/>
</dbReference>
<organism evidence="12 13">
    <name type="scientific">Winogradskya humida</name>
    <dbReference type="NCBI Taxonomy" id="113566"/>
    <lineage>
        <taxon>Bacteria</taxon>
        <taxon>Bacillati</taxon>
        <taxon>Actinomycetota</taxon>
        <taxon>Actinomycetes</taxon>
        <taxon>Micromonosporales</taxon>
        <taxon>Micromonosporaceae</taxon>
        <taxon>Winogradskya</taxon>
    </lineage>
</organism>
<accession>A0ABQ4A361</accession>
<dbReference type="Pfam" id="PF00905">
    <property type="entry name" value="Transpeptidase"/>
    <property type="match status" value="1"/>
</dbReference>
<reference evidence="12 13" key="1">
    <citation type="submission" date="2021-01" db="EMBL/GenBank/DDBJ databases">
        <title>Whole genome shotgun sequence of Actinoplanes humidus NBRC 14915.</title>
        <authorList>
            <person name="Komaki H."/>
            <person name="Tamura T."/>
        </authorList>
    </citation>
    <scope>NUCLEOTIDE SEQUENCE [LARGE SCALE GENOMIC DNA]</scope>
    <source>
        <strain evidence="12 13">NBRC 14915</strain>
    </source>
</reference>
<proteinExistence type="predicted"/>
<dbReference type="EMBL" id="BOMN01000118">
    <property type="protein sequence ID" value="GIE25292.1"/>
    <property type="molecule type" value="Genomic_DNA"/>
</dbReference>
<keyword evidence="6" id="KW-0511">Multifunctional enzyme</keyword>
<gene>
    <name evidence="12" type="ORF">Ahu01nite_083940</name>
</gene>
<evidence type="ECO:0000256" key="1">
    <source>
        <dbReference type="ARBA" id="ARBA00022645"/>
    </source>
</evidence>
<dbReference type="PANTHER" id="PTHR32282:SF34">
    <property type="entry name" value="PENICILLIN-BINDING PROTEIN 1A"/>
    <property type="match status" value="1"/>
</dbReference>
<dbReference type="InterPro" id="IPR011330">
    <property type="entry name" value="Glyco_hydro/deAcase_b/a-brl"/>
</dbReference>
<dbReference type="Gene3D" id="3.40.710.10">
    <property type="entry name" value="DD-peptidase/beta-lactamase superfamily"/>
    <property type="match status" value="1"/>
</dbReference>
<dbReference type="Pfam" id="PF01522">
    <property type="entry name" value="Polysacc_deac_1"/>
    <property type="match status" value="1"/>
</dbReference>
<keyword evidence="1" id="KW-0121">Carboxypeptidase</keyword>
<keyword evidence="10" id="KW-0472">Membrane</keyword>
<dbReference type="InterPro" id="IPR001264">
    <property type="entry name" value="Glyco_trans_51"/>
</dbReference>
<evidence type="ECO:0000313" key="13">
    <source>
        <dbReference type="Proteomes" id="UP000603200"/>
    </source>
</evidence>
<dbReference type="InterPro" id="IPR012338">
    <property type="entry name" value="Beta-lactam/transpept-like"/>
</dbReference>
<dbReference type="SUPFAM" id="SSF53955">
    <property type="entry name" value="Lysozyme-like"/>
    <property type="match status" value="1"/>
</dbReference>
<keyword evidence="2" id="KW-0645">Protease</keyword>
<evidence type="ECO:0000256" key="8">
    <source>
        <dbReference type="ARBA" id="ARBA00049902"/>
    </source>
</evidence>
<evidence type="ECO:0000256" key="5">
    <source>
        <dbReference type="ARBA" id="ARBA00022801"/>
    </source>
</evidence>
<keyword evidence="10" id="KW-0812">Transmembrane</keyword>
<comment type="caution">
    <text evidence="12">The sequence shown here is derived from an EMBL/GenBank/DDBJ whole genome shotgun (WGS) entry which is preliminary data.</text>
</comment>
<comment type="catalytic activity">
    <reaction evidence="8">
        <text>[GlcNAc-(1-&gt;4)-Mur2Ac(oyl-L-Ala-gamma-D-Glu-L-Lys-D-Ala-D-Ala)](n)-di-trans,octa-cis-undecaprenyl diphosphate + beta-D-GlcNAc-(1-&gt;4)-Mur2Ac(oyl-L-Ala-gamma-D-Glu-L-Lys-D-Ala-D-Ala)-di-trans,octa-cis-undecaprenyl diphosphate = [GlcNAc-(1-&gt;4)-Mur2Ac(oyl-L-Ala-gamma-D-Glu-L-Lys-D-Ala-D-Ala)](n+1)-di-trans,octa-cis-undecaprenyl diphosphate + di-trans,octa-cis-undecaprenyl diphosphate + H(+)</text>
        <dbReference type="Rhea" id="RHEA:23708"/>
        <dbReference type="Rhea" id="RHEA-COMP:9602"/>
        <dbReference type="Rhea" id="RHEA-COMP:9603"/>
        <dbReference type="ChEBI" id="CHEBI:15378"/>
        <dbReference type="ChEBI" id="CHEBI:58405"/>
        <dbReference type="ChEBI" id="CHEBI:60033"/>
        <dbReference type="ChEBI" id="CHEBI:78435"/>
        <dbReference type="EC" id="2.4.99.28"/>
    </reaction>
</comment>
<evidence type="ECO:0000259" key="11">
    <source>
        <dbReference type="PROSITE" id="PS51677"/>
    </source>
</evidence>
<dbReference type="InterPro" id="IPR002509">
    <property type="entry name" value="NODB_dom"/>
</dbReference>
<dbReference type="Gene3D" id="1.10.3810.10">
    <property type="entry name" value="Biosynthetic peptidoglycan transglycosylase-like"/>
    <property type="match status" value="1"/>
</dbReference>
<name>A0ABQ4A361_9ACTN</name>
<dbReference type="PROSITE" id="PS51677">
    <property type="entry name" value="NODB"/>
    <property type="match status" value="1"/>
</dbReference>
<keyword evidence="10" id="KW-1133">Transmembrane helix</keyword>
<comment type="catalytic activity">
    <reaction evidence="7">
        <text>Preferential cleavage: (Ac)2-L-Lys-D-Ala-|-D-Ala. Also transpeptidation of peptidyl-alanyl moieties that are N-acyl substituents of D-alanine.</text>
        <dbReference type="EC" id="3.4.16.4"/>
    </reaction>
</comment>
<dbReference type="Gene3D" id="3.20.20.370">
    <property type="entry name" value="Glycoside hydrolase/deacetylase"/>
    <property type="match status" value="1"/>
</dbReference>
<feature type="region of interest" description="Disordered" evidence="9">
    <location>
        <begin position="875"/>
        <end position="967"/>
    </location>
</feature>
<feature type="compositionally biased region" description="Acidic residues" evidence="9">
    <location>
        <begin position="903"/>
        <end position="933"/>
    </location>
</feature>
<evidence type="ECO:0000256" key="10">
    <source>
        <dbReference type="SAM" id="Phobius"/>
    </source>
</evidence>
<dbReference type="Proteomes" id="UP000603200">
    <property type="component" value="Unassembled WGS sequence"/>
</dbReference>
<evidence type="ECO:0000256" key="9">
    <source>
        <dbReference type="SAM" id="MobiDB-lite"/>
    </source>
</evidence>
<dbReference type="InterPro" id="IPR023346">
    <property type="entry name" value="Lysozyme-like_dom_sf"/>
</dbReference>
<dbReference type="CDD" id="cd10917">
    <property type="entry name" value="CE4_NodB_like_6s_7s"/>
    <property type="match status" value="1"/>
</dbReference>
<protein>
    <recommendedName>
        <fullName evidence="11">NodB homology domain-containing protein</fullName>
    </recommendedName>
</protein>
<dbReference type="PANTHER" id="PTHR32282">
    <property type="entry name" value="BINDING PROTEIN TRANSPEPTIDASE, PUTATIVE-RELATED"/>
    <property type="match status" value="1"/>
</dbReference>
<feature type="compositionally biased region" description="Basic and acidic residues" evidence="9">
    <location>
        <begin position="645"/>
        <end position="654"/>
    </location>
</feature>
<keyword evidence="13" id="KW-1185">Reference proteome</keyword>
<keyword evidence="3" id="KW-0328">Glycosyltransferase</keyword>
<keyword evidence="4" id="KW-0808">Transferase</keyword>
<feature type="compositionally biased region" description="Low complexity" evidence="9">
    <location>
        <begin position="942"/>
        <end position="967"/>
    </location>
</feature>
<evidence type="ECO:0000256" key="3">
    <source>
        <dbReference type="ARBA" id="ARBA00022676"/>
    </source>
</evidence>
<evidence type="ECO:0000313" key="12">
    <source>
        <dbReference type="EMBL" id="GIE25292.1"/>
    </source>
</evidence>
<evidence type="ECO:0000256" key="6">
    <source>
        <dbReference type="ARBA" id="ARBA00023268"/>
    </source>
</evidence>
<keyword evidence="5" id="KW-0378">Hydrolase</keyword>
<dbReference type="InterPro" id="IPR001460">
    <property type="entry name" value="PCN-bd_Tpept"/>
</dbReference>
<feature type="compositionally biased region" description="Polar residues" evidence="9">
    <location>
        <begin position="664"/>
        <end position="673"/>
    </location>
</feature>
<feature type="domain" description="NodB homology" evidence="11">
    <location>
        <begin position="690"/>
        <end position="869"/>
    </location>
</feature>
<feature type="compositionally biased region" description="Low complexity" evidence="9">
    <location>
        <begin position="881"/>
        <end position="902"/>
    </location>
</feature>
<evidence type="ECO:0000256" key="4">
    <source>
        <dbReference type="ARBA" id="ARBA00022679"/>
    </source>
</evidence>
<evidence type="ECO:0000256" key="2">
    <source>
        <dbReference type="ARBA" id="ARBA00022670"/>
    </source>
</evidence>
<dbReference type="InterPro" id="IPR036950">
    <property type="entry name" value="PBP_transglycosylase"/>
</dbReference>
<feature type="region of interest" description="Disordered" evidence="9">
    <location>
        <begin position="636"/>
        <end position="681"/>
    </location>
</feature>
<dbReference type="SUPFAM" id="SSF88713">
    <property type="entry name" value="Glycoside hydrolase/deacetylase"/>
    <property type="match status" value="1"/>
</dbReference>
<sequence>MTLVNRHRFVTTNDVSAEGAHNPGPARKGRRSRFWRRLAIRLMVIVAFYCATGAAAAEAYVESVPLPDAPIEPQASTLYFRDGSTILARVGTVDHSDVPLSVVPKPVRDAILAAEDRSFYDHGGFSVRGLARALVADVSGGQQGASTITQQYARNAFLTQDVSVGRKAKELALSVQLERKYTKDQIFERYLNTIYYGRGAQGIAAAAHAYFGITPDQLTAAQGAVLASVIKDPWGFDPANDAHAAQVRWKWVVKSEQTLGWLKDDLVYPKVDAANAKNPGADGIIIDRVERELAAHGVTSQMLHTRGLKVITTLDATAQRAAVKQVKKKLDAQPDDLRAALVALDPGTGGVRAYYGGAERGYFDDASASHPAASTFKPIVLAAALEKNIGVNSRWDGSSPRIFPGRLGVPLKNHLDLQCPSCTLKAAMVDSLNTPFYAVTEQIGTDAVRDMAWALGISKKYGTAPTLVDVKGDPKPGKTRADIAIGRYAVTPGDLATVYATFASGGVRHDRFFVQTATAAGGERLYTAVPKSTPVLDKAAASDISSVLSAVVTSDKVVPGRPAAGKTGTQQWGNTKDNQDAWMAGYTPELASVVWIGKAKPGPIREKSGKAIEGETVPAKLWSDFTRDALTGSPVQALPKATHIGRTDVGDAGKTKTGTKGGESSDQSRQNQDGKLGFGTPVVRTAGTGKRLALTFDDGPSSYTPEILDLLAKNGVRATFCMVGEEVERYPELVRRVIAEGHTLCNHSWKHDDLGQMSAADARADIERTDAAISVAAPGATVPFFRAPYGSWGTSNKEGAKLGHTPLGWVVDPDDWLLPGADVIADRIETQLTPRAVVLVHDGGGEREQTIEALTKLIPKLKADGWTFDLPEKTVASHPLPQQSTKPESPSPSESSSAPPQSGDDDPSGDDPSSDDPGDGDSPSDGESPDEGDGTPGDDAPDNGNDTPGTGGPTTATTTGAPADPGR</sequence>
<dbReference type="Pfam" id="PF00912">
    <property type="entry name" value="Transgly"/>
    <property type="match status" value="1"/>
</dbReference>
<dbReference type="SUPFAM" id="SSF56601">
    <property type="entry name" value="beta-lactamase/transpeptidase-like"/>
    <property type="match status" value="1"/>
</dbReference>
<feature type="transmembrane region" description="Helical" evidence="10">
    <location>
        <begin position="38"/>
        <end position="57"/>
    </location>
</feature>